<sequence>TDRVCYLRPSSFLAAETGGAALGGPQLQSCHERLRATAAQLERGFAEVGAAKSFLLTDWTQLVARWRPGGDVLRRAEAHYTEGSGFYKWHRDGLESDWSGLLGWYYWLQRGAVRRRSVTGILYLNEEDWLPTSGGALRCRAAVAGVDVEKKSGLAEILPKGGRLVLFDSRKVEHEVVSTLRDRWALTAPGVRGPPHAAGMAERTEGTAKGGLYSRHQTENR</sequence>
<feature type="non-terminal residue" evidence="4">
    <location>
        <position position="1"/>
    </location>
</feature>
<dbReference type="Gene3D" id="2.60.120.620">
    <property type="entry name" value="q2cbj1_9rhob like domain"/>
    <property type="match status" value="1"/>
</dbReference>
<feature type="region of interest" description="Disordered" evidence="2">
    <location>
        <begin position="191"/>
        <end position="221"/>
    </location>
</feature>
<keyword evidence="1" id="KW-0847">Vitamin C</keyword>
<evidence type="ECO:0000259" key="3">
    <source>
        <dbReference type="Pfam" id="PF13640"/>
    </source>
</evidence>
<keyword evidence="5" id="KW-1185">Reference proteome</keyword>
<dbReference type="Proteomes" id="UP001642484">
    <property type="component" value="Unassembled WGS sequence"/>
</dbReference>
<evidence type="ECO:0000313" key="4">
    <source>
        <dbReference type="EMBL" id="CAK9087599.1"/>
    </source>
</evidence>
<dbReference type="InterPro" id="IPR051559">
    <property type="entry name" value="HIF_prolyl_hydroxylases"/>
</dbReference>
<accession>A0ABP0QH84</accession>
<dbReference type="Pfam" id="PF13640">
    <property type="entry name" value="2OG-FeII_Oxy_3"/>
    <property type="match status" value="1"/>
</dbReference>
<gene>
    <name evidence="4" type="ORF">CCMP2556_LOCUS42346</name>
</gene>
<reference evidence="4 5" key="1">
    <citation type="submission" date="2024-02" db="EMBL/GenBank/DDBJ databases">
        <authorList>
            <person name="Chen Y."/>
            <person name="Shah S."/>
            <person name="Dougan E. K."/>
            <person name="Thang M."/>
            <person name="Chan C."/>
        </authorList>
    </citation>
    <scope>NUCLEOTIDE SEQUENCE [LARGE SCALE GENOMIC DNA]</scope>
</reference>
<organism evidence="4 5">
    <name type="scientific">Durusdinium trenchii</name>
    <dbReference type="NCBI Taxonomy" id="1381693"/>
    <lineage>
        <taxon>Eukaryota</taxon>
        <taxon>Sar</taxon>
        <taxon>Alveolata</taxon>
        <taxon>Dinophyceae</taxon>
        <taxon>Suessiales</taxon>
        <taxon>Symbiodiniaceae</taxon>
        <taxon>Durusdinium</taxon>
    </lineage>
</organism>
<evidence type="ECO:0000313" key="5">
    <source>
        <dbReference type="Proteomes" id="UP001642484"/>
    </source>
</evidence>
<evidence type="ECO:0000256" key="1">
    <source>
        <dbReference type="ARBA" id="ARBA00022896"/>
    </source>
</evidence>
<dbReference type="EMBL" id="CAXAMN010024552">
    <property type="protein sequence ID" value="CAK9087599.1"/>
    <property type="molecule type" value="Genomic_DNA"/>
</dbReference>
<dbReference type="PANTHER" id="PTHR12907">
    <property type="entry name" value="EGL NINE HOMOLOG-RELATED"/>
    <property type="match status" value="1"/>
</dbReference>
<name>A0ABP0QH84_9DINO</name>
<proteinExistence type="predicted"/>
<dbReference type="InterPro" id="IPR044862">
    <property type="entry name" value="Pro_4_hyd_alph_FE2OG_OXY"/>
</dbReference>
<dbReference type="PANTHER" id="PTHR12907:SF26">
    <property type="entry name" value="HIF PROLYL HYDROXYLASE, ISOFORM C"/>
    <property type="match status" value="1"/>
</dbReference>
<comment type="caution">
    <text evidence="4">The sequence shown here is derived from an EMBL/GenBank/DDBJ whole genome shotgun (WGS) entry which is preliminary data.</text>
</comment>
<protein>
    <recommendedName>
        <fullName evidence="3">Prolyl 4-hydroxylase alpha subunit Fe(2+) 2OG dioxygenase domain-containing protein</fullName>
    </recommendedName>
</protein>
<feature type="domain" description="Prolyl 4-hydroxylase alpha subunit Fe(2+) 2OG dioxygenase" evidence="3">
    <location>
        <begin position="79"/>
        <end position="187"/>
    </location>
</feature>
<evidence type="ECO:0000256" key="2">
    <source>
        <dbReference type="SAM" id="MobiDB-lite"/>
    </source>
</evidence>